<protein>
    <submittedName>
        <fullName evidence="2">Hemagglutinin repeat-containing protein</fullName>
    </submittedName>
</protein>
<feature type="compositionally biased region" description="Low complexity" evidence="1">
    <location>
        <begin position="49"/>
        <end position="71"/>
    </location>
</feature>
<sequence length="77" mass="7499">MKAAGDVSIVAGGAGKDSDLTVVGSKINAGNDVELRADGDIAQLAAHNTTPASRRAKTAAAAPASASASRPAARRTA</sequence>
<feature type="region of interest" description="Disordered" evidence="1">
    <location>
        <begin position="48"/>
        <end position="77"/>
    </location>
</feature>
<gene>
    <name evidence="2" type="ORF">OIK44_05830</name>
</gene>
<evidence type="ECO:0000313" key="3">
    <source>
        <dbReference type="Proteomes" id="UP001221208"/>
    </source>
</evidence>
<name>A0ABT5JX18_9BURK</name>
<dbReference type="Pfam" id="PF13332">
    <property type="entry name" value="Fil_haemagg_2"/>
    <property type="match status" value="1"/>
</dbReference>
<dbReference type="EMBL" id="JAQQXR010000001">
    <property type="protein sequence ID" value="MDC8757109.1"/>
    <property type="molecule type" value="Genomic_DNA"/>
</dbReference>
<evidence type="ECO:0000313" key="2">
    <source>
        <dbReference type="EMBL" id="MDC8757109.1"/>
    </source>
</evidence>
<dbReference type="Proteomes" id="UP001221208">
    <property type="component" value="Unassembled WGS sequence"/>
</dbReference>
<evidence type="ECO:0000256" key="1">
    <source>
        <dbReference type="SAM" id="MobiDB-lite"/>
    </source>
</evidence>
<dbReference type="InterPro" id="IPR025157">
    <property type="entry name" value="Hemagglutinin_rpt"/>
</dbReference>
<comment type="caution">
    <text evidence="2">The sequence shown here is derived from an EMBL/GenBank/DDBJ whole genome shotgun (WGS) entry which is preliminary data.</text>
</comment>
<keyword evidence="3" id="KW-1185">Reference proteome</keyword>
<organism evidence="2 3">
    <name type="scientific">Janthinobacterium fluminis</name>
    <dbReference type="NCBI Taxonomy" id="2987524"/>
    <lineage>
        <taxon>Bacteria</taxon>
        <taxon>Pseudomonadati</taxon>
        <taxon>Pseudomonadota</taxon>
        <taxon>Betaproteobacteria</taxon>
        <taxon>Burkholderiales</taxon>
        <taxon>Oxalobacteraceae</taxon>
        <taxon>Janthinobacterium</taxon>
    </lineage>
</organism>
<reference evidence="2 3" key="1">
    <citation type="submission" date="2022-10" db="EMBL/GenBank/DDBJ databases">
        <title>Janthinobacterium sp. hw3 Genome sequencing.</title>
        <authorList>
            <person name="Park S."/>
        </authorList>
    </citation>
    <scope>NUCLEOTIDE SEQUENCE [LARGE SCALE GENOMIC DNA]</scope>
    <source>
        <strain evidence="3">hw3</strain>
    </source>
</reference>
<proteinExistence type="predicted"/>
<dbReference type="RefSeq" id="WP_273669801.1">
    <property type="nucleotide sequence ID" value="NZ_JAQQXR010000001.1"/>
</dbReference>
<accession>A0ABT5JX18</accession>